<dbReference type="Proteomes" id="UP000887116">
    <property type="component" value="Unassembled WGS sequence"/>
</dbReference>
<reference evidence="1" key="1">
    <citation type="submission" date="2020-07" db="EMBL/GenBank/DDBJ databases">
        <title>Multicomponent nature underlies the extraordinary mechanical properties of spider dragline silk.</title>
        <authorList>
            <person name="Kono N."/>
            <person name="Nakamura H."/>
            <person name="Mori M."/>
            <person name="Yoshida Y."/>
            <person name="Ohtoshi R."/>
            <person name="Malay A.D."/>
            <person name="Moran D.A.P."/>
            <person name="Tomita M."/>
            <person name="Numata K."/>
            <person name="Arakawa K."/>
        </authorList>
    </citation>
    <scope>NUCLEOTIDE SEQUENCE</scope>
</reference>
<name>A0A8X6LV12_TRICU</name>
<evidence type="ECO:0000313" key="1">
    <source>
        <dbReference type="EMBL" id="GFR21687.1"/>
    </source>
</evidence>
<dbReference type="EMBL" id="BMAO01037968">
    <property type="protein sequence ID" value="GFR21687.1"/>
    <property type="molecule type" value="Genomic_DNA"/>
</dbReference>
<accession>A0A8X6LV12</accession>
<evidence type="ECO:0000313" key="2">
    <source>
        <dbReference type="Proteomes" id="UP000887116"/>
    </source>
</evidence>
<comment type="caution">
    <text evidence="1">The sequence shown here is derived from an EMBL/GenBank/DDBJ whole genome shotgun (WGS) entry which is preliminary data.</text>
</comment>
<gene>
    <name evidence="1" type="ORF">TNCT_74591</name>
</gene>
<proteinExistence type="predicted"/>
<protein>
    <submittedName>
        <fullName evidence="1">Uncharacterized protein</fullName>
    </submittedName>
</protein>
<dbReference type="AlphaFoldDB" id="A0A8X6LV12"/>
<sequence length="100" mass="11459">MIPRFLNGKTNWALKSQCGICAPPEELLILQMTVTIPFVCGRRKYALSVCVCMREWPQHIWVMRSSSLPLHFPSLLENDWCVIIDSPPPPLTRESFVGLF</sequence>
<dbReference type="OrthoDB" id="10468851at2759"/>
<organism evidence="1 2">
    <name type="scientific">Trichonephila clavata</name>
    <name type="common">Joro spider</name>
    <name type="synonym">Nephila clavata</name>
    <dbReference type="NCBI Taxonomy" id="2740835"/>
    <lineage>
        <taxon>Eukaryota</taxon>
        <taxon>Metazoa</taxon>
        <taxon>Ecdysozoa</taxon>
        <taxon>Arthropoda</taxon>
        <taxon>Chelicerata</taxon>
        <taxon>Arachnida</taxon>
        <taxon>Araneae</taxon>
        <taxon>Araneomorphae</taxon>
        <taxon>Entelegynae</taxon>
        <taxon>Araneoidea</taxon>
        <taxon>Nephilidae</taxon>
        <taxon>Trichonephila</taxon>
    </lineage>
</organism>
<keyword evidence="2" id="KW-1185">Reference proteome</keyword>